<evidence type="ECO:0000313" key="1">
    <source>
        <dbReference type="EMBL" id="GAU09117.1"/>
    </source>
</evidence>
<reference evidence="2" key="1">
    <citation type="submission" date="2016-06" db="EMBL/GenBank/DDBJ databases">
        <title>Draft genome sequence of Desulfoplanes formicivorans strain Pf12B.</title>
        <authorList>
            <person name="Watanabe M."/>
            <person name="Kojima H."/>
            <person name="Fukui M."/>
        </authorList>
    </citation>
    <scope>NUCLEOTIDE SEQUENCE [LARGE SCALE GENOMIC DNA]</scope>
    <source>
        <strain evidence="2">Pf12B</strain>
    </source>
</reference>
<dbReference type="AlphaFoldDB" id="A0A194AGB2"/>
<dbReference type="PANTHER" id="PTHR12526">
    <property type="entry name" value="GLYCOSYLTRANSFERASE"/>
    <property type="match status" value="1"/>
</dbReference>
<dbReference type="Gene3D" id="3.40.50.2000">
    <property type="entry name" value="Glycogen Phosphorylase B"/>
    <property type="match status" value="2"/>
</dbReference>
<gene>
    <name evidence="1" type="ORF">DPF_1837</name>
</gene>
<comment type="caution">
    <text evidence="1">The sequence shown here is derived from an EMBL/GenBank/DDBJ whole genome shotgun (WGS) entry which is preliminary data.</text>
</comment>
<evidence type="ECO:0000313" key="2">
    <source>
        <dbReference type="Proteomes" id="UP000095200"/>
    </source>
</evidence>
<protein>
    <submittedName>
        <fullName evidence="1">Glycosyl transferase</fullName>
    </submittedName>
</protein>
<dbReference type="Proteomes" id="UP000095200">
    <property type="component" value="Unassembled WGS sequence"/>
</dbReference>
<name>A0A194AGB2_9BACT</name>
<proteinExistence type="predicted"/>
<dbReference type="STRING" id="1592317.DPF_1837"/>
<dbReference type="SUPFAM" id="SSF53756">
    <property type="entry name" value="UDP-Glycosyltransferase/glycogen phosphorylase"/>
    <property type="match status" value="1"/>
</dbReference>
<keyword evidence="1" id="KW-0808">Transferase</keyword>
<dbReference type="PANTHER" id="PTHR12526:SF630">
    <property type="entry name" value="GLYCOSYLTRANSFERASE"/>
    <property type="match status" value="1"/>
</dbReference>
<dbReference type="OrthoDB" id="5490278at2"/>
<organism evidence="1 2">
    <name type="scientific">Desulfoplanes formicivorans</name>
    <dbReference type="NCBI Taxonomy" id="1592317"/>
    <lineage>
        <taxon>Bacteria</taxon>
        <taxon>Pseudomonadati</taxon>
        <taxon>Thermodesulfobacteriota</taxon>
        <taxon>Desulfovibrionia</taxon>
        <taxon>Desulfovibrionales</taxon>
        <taxon>Desulfoplanaceae</taxon>
        <taxon>Desulfoplanes</taxon>
    </lineage>
</organism>
<dbReference type="Pfam" id="PF13692">
    <property type="entry name" value="Glyco_trans_1_4"/>
    <property type="match status" value="1"/>
</dbReference>
<keyword evidence="2" id="KW-1185">Reference proteome</keyword>
<dbReference type="CDD" id="cd03801">
    <property type="entry name" value="GT4_PimA-like"/>
    <property type="match status" value="1"/>
</dbReference>
<accession>A0A194AGB2</accession>
<dbReference type="GO" id="GO:0016740">
    <property type="term" value="F:transferase activity"/>
    <property type="evidence" value="ECO:0007669"/>
    <property type="project" value="UniProtKB-KW"/>
</dbReference>
<sequence>MKIIFCISNMSTSTSNLQPWLTIYNVAQYLSNNGFDIHIITDVKNPENIKNINIHIVKSLLSNNSKEIINIVDSIDPEYIVVSVTPFSLLFNTWYDKLNGIKKIAFFSYSLYTKKEILKSLKFINLKNRFEFGRELIIPTHFSLSILSKKFDFAVCQSNRTYNRVKRHLKDFIIYKIDPGIVLEDWEYENKTFSDQTLFLYTGSPKKIRGFYTLLKAFSLISQENVRLKILARGTEPEALHCIEKYIRQKKLGHKVSLVGGWIDRATLNKELLHADLLTLPFVLVPAELPVTLMESIASGTPVLVTDIDGLPDAVGRAGLVAPHADIAGLSKVMLHFHQNVAEKKRLHDACHHQRSNMKSWNDIGKLWEQALKRHV</sequence>
<dbReference type="EMBL" id="BDFE01000017">
    <property type="protein sequence ID" value="GAU09117.1"/>
    <property type="molecule type" value="Genomic_DNA"/>
</dbReference>